<dbReference type="Gene3D" id="1.10.287.1260">
    <property type="match status" value="1"/>
</dbReference>
<comment type="subcellular location">
    <subcellularLocation>
        <location evidence="1">Membrane</location>
        <topology evidence="1">Multi-pass membrane protein</topology>
    </subcellularLocation>
</comment>
<evidence type="ECO:0000313" key="9">
    <source>
        <dbReference type="Proteomes" id="UP000245872"/>
    </source>
</evidence>
<dbReference type="GO" id="GO:0008381">
    <property type="term" value="F:mechanosensitive monoatomic ion channel activity"/>
    <property type="evidence" value="ECO:0007669"/>
    <property type="project" value="UniProtKB-ARBA"/>
</dbReference>
<organism evidence="8 9">
    <name type="scientific">Candidatus Cardinium hertigii</name>
    <dbReference type="NCBI Taxonomy" id="247481"/>
    <lineage>
        <taxon>Bacteria</taxon>
        <taxon>Pseudomonadati</taxon>
        <taxon>Bacteroidota</taxon>
        <taxon>Cytophagia</taxon>
        <taxon>Cytophagales</taxon>
        <taxon>Amoebophilaceae</taxon>
        <taxon>Candidatus Cardinium</taxon>
    </lineage>
</organism>
<feature type="domain" description="Mechanosensitive ion channel MscS" evidence="7">
    <location>
        <begin position="268"/>
        <end position="335"/>
    </location>
</feature>
<keyword evidence="3 6" id="KW-0812">Transmembrane</keyword>
<protein>
    <submittedName>
        <fullName evidence="8">Putative MscS family protein YkuT</fullName>
    </submittedName>
</protein>
<dbReference type="InterPro" id="IPR045042">
    <property type="entry name" value="YnaI-like"/>
</dbReference>
<evidence type="ECO:0000256" key="6">
    <source>
        <dbReference type="SAM" id="Phobius"/>
    </source>
</evidence>
<dbReference type="InterPro" id="IPR010920">
    <property type="entry name" value="LSM_dom_sf"/>
</dbReference>
<dbReference type="Pfam" id="PF00924">
    <property type="entry name" value="MS_channel_2nd"/>
    <property type="match status" value="1"/>
</dbReference>
<keyword evidence="9" id="KW-1185">Reference proteome</keyword>
<evidence type="ECO:0000256" key="3">
    <source>
        <dbReference type="ARBA" id="ARBA00022692"/>
    </source>
</evidence>
<comment type="similarity">
    <text evidence="2">Belongs to the MscS (TC 1.A.23) family.</text>
</comment>
<evidence type="ECO:0000256" key="5">
    <source>
        <dbReference type="ARBA" id="ARBA00023136"/>
    </source>
</evidence>
<evidence type="ECO:0000256" key="2">
    <source>
        <dbReference type="ARBA" id="ARBA00008017"/>
    </source>
</evidence>
<reference evidence="8 9" key="1">
    <citation type="submission" date="2018-05" db="EMBL/GenBank/DDBJ databases">
        <title>Candidatus Cardinium hertigii Genome Assembly.</title>
        <authorList>
            <person name="Showmaker K.C."/>
            <person name="Walden K.O."/>
            <person name="Fields C.J."/>
            <person name="Lambert K.N."/>
            <person name="Hudson M.E."/>
        </authorList>
    </citation>
    <scope>NUCLEOTIDE SEQUENCE [LARGE SCALE GENOMIC DNA]</scope>
    <source>
        <strain evidence="9">cHgTN10</strain>
    </source>
</reference>
<dbReference type="Gene3D" id="2.30.30.60">
    <property type="match status" value="1"/>
</dbReference>
<name>A0A2Z3LBQ1_9BACT</name>
<evidence type="ECO:0000313" key="8">
    <source>
        <dbReference type="EMBL" id="AWN81376.1"/>
    </source>
</evidence>
<feature type="transmembrane region" description="Helical" evidence="6">
    <location>
        <begin position="150"/>
        <end position="171"/>
    </location>
</feature>
<dbReference type="SUPFAM" id="SSF82861">
    <property type="entry name" value="Mechanosensitive channel protein MscS (YggB), transmembrane region"/>
    <property type="match status" value="1"/>
</dbReference>
<keyword evidence="4 6" id="KW-1133">Transmembrane helix</keyword>
<dbReference type="AlphaFoldDB" id="A0A2Z3LBQ1"/>
<dbReference type="Proteomes" id="UP000245872">
    <property type="component" value="Chromosome"/>
</dbReference>
<gene>
    <name evidence="8" type="primary">ykuT</name>
    <name evidence="8" type="ORF">DK880_00038</name>
</gene>
<feature type="transmembrane region" description="Helical" evidence="6">
    <location>
        <begin position="216"/>
        <end position="238"/>
    </location>
</feature>
<evidence type="ECO:0000256" key="1">
    <source>
        <dbReference type="ARBA" id="ARBA00004141"/>
    </source>
</evidence>
<dbReference type="InterPro" id="IPR006685">
    <property type="entry name" value="MscS_channel_2nd"/>
</dbReference>
<accession>A0A2Z3LBQ1</accession>
<dbReference type="RefSeq" id="WP_109996842.1">
    <property type="nucleotide sequence ID" value="NZ_CP029619.1"/>
</dbReference>
<dbReference type="KEGG" id="cher:DK880_00038"/>
<feature type="transmembrane region" description="Helical" evidence="6">
    <location>
        <begin position="183"/>
        <end position="204"/>
    </location>
</feature>
<feature type="transmembrane region" description="Helical" evidence="6">
    <location>
        <begin position="109"/>
        <end position="129"/>
    </location>
</feature>
<proteinExistence type="inferred from homology"/>
<dbReference type="EMBL" id="CP029619">
    <property type="protein sequence ID" value="AWN81376.1"/>
    <property type="molecule type" value="Genomic_DNA"/>
</dbReference>
<dbReference type="PANTHER" id="PTHR43634:SF2">
    <property type="entry name" value="LOW CONDUCTANCE MECHANOSENSITIVE CHANNEL YNAI"/>
    <property type="match status" value="1"/>
</dbReference>
<dbReference type="PANTHER" id="PTHR43634">
    <property type="entry name" value="OW CONDUCTANCE MECHANOSENSITIVE CHANNEL"/>
    <property type="match status" value="1"/>
</dbReference>
<dbReference type="InterPro" id="IPR011014">
    <property type="entry name" value="MscS_channel_TM-2"/>
</dbReference>
<dbReference type="OrthoDB" id="9809206at2"/>
<dbReference type="GO" id="GO:0016020">
    <property type="term" value="C:membrane"/>
    <property type="evidence" value="ECO:0007669"/>
    <property type="project" value="UniProtKB-SubCell"/>
</dbReference>
<dbReference type="SUPFAM" id="SSF50182">
    <property type="entry name" value="Sm-like ribonucleoproteins"/>
    <property type="match status" value="1"/>
</dbReference>
<keyword evidence="5 6" id="KW-0472">Membrane</keyword>
<dbReference type="InterPro" id="IPR023408">
    <property type="entry name" value="MscS_beta-dom_sf"/>
</dbReference>
<evidence type="ECO:0000256" key="4">
    <source>
        <dbReference type="ARBA" id="ARBA00022989"/>
    </source>
</evidence>
<sequence>MKKISFIFLFIGHYMLLPAQGEATVTSVQKGNWDAWHDAVYTHSSCVNHAHRAESDGTLGSLTQEEEGRYSKKSIACLKQYHTYVTMRNLCYDLLPKGIGKKKYCMLEVWQYVFLLAMGFIILLTHRFLPYLFHALLYRCIGQRAEQYYVVRRILFIYILLFYLSISLRIFPFQIIERFINPVLGTIHSLLFICLLYQVVNIIQEWIQARQQPNKFIVYTLPLFSMVVKIFILFIGFITIMSKLGFETKALTNVLSFCTLGISFAAKDTIQNIFGSFLIMMDRPFVIGDEIIACTIRGKVESVGLRATLLRTKEGSIVYIPNGKLADSQIDNMSKRTERIVSLSIPVSYTVSLERLTKFIEGLHKMATAQSLAKPDKTAIYIENMETQGFVIHFNVYLNCRQVQLEQAYRNQTILLILQLADQLQVQLGKEPH</sequence>
<evidence type="ECO:0000259" key="7">
    <source>
        <dbReference type="Pfam" id="PF00924"/>
    </source>
</evidence>